<evidence type="ECO:0000256" key="1">
    <source>
        <dbReference type="SAM" id="MobiDB-lite"/>
    </source>
</evidence>
<dbReference type="EMBL" id="PKPP01000926">
    <property type="protein sequence ID" value="PWA87309.1"/>
    <property type="molecule type" value="Genomic_DNA"/>
</dbReference>
<dbReference type="Proteomes" id="UP000245207">
    <property type="component" value="Unassembled WGS sequence"/>
</dbReference>
<keyword evidence="3" id="KW-1185">Reference proteome</keyword>
<protein>
    <submittedName>
        <fullName evidence="2">Uncharacterized protein</fullName>
    </submittedName>
</protein>
<dbReference type="AlphaFoldDB" id="A0A2U1PNJ6"/>
<evidence type="ECO:0000313" key="2">
    <source>
        <dbReference type="EMBL" id="PWA87309.1"/>
    </source>
</evidence>
<proteinExistence type="predicted"/>
<sequence length="120" mass="13841">MIKIFIFHLKLAIYASHLQKIALSDLSLELQSFCQKLVWIRICLTGTFFGFNVWKVPNTIHYQELGMSAVPFWYRTGLFSGYRIFPRPKYDPRTEGYTGTGTRFGSFSTKPGEVPFSTTK</sequence>
<accession>A0A2U1PNJ6</accession>
<organism evidence="2 3">
    <name type="scientific">Artemisia annua</name>
    <name type="common">Sweet wormwood</name>
    <dbReference type="NCBI Taxonomy" id="35608"/>
    <lineage>
        <taxon>Eukaryota</taxon>
        <taxon>Viridiplantae</taxon>
        <taxon>Streptophyta</taxon>
        <taxon>Embryophyta</taxon>
        <taxon>Tracheophyta</taxon>
        <taxon>Spermatophyta</taxon>
        <taxon>Magnoliopsida</taxon>
        <taxon>eudicotyledons</taxon>
        <taxon>Gunneridae</taxon>
        <taxon>Pentapetalae</taxon>
        <taxon>asterids</taxon>
        <taxon>campanulids</taxon>
        <taxon>Asterales</taxon>
        <taxon>Asteraceae</taxon>
        <taxon>Asteroideae</taxon>
        <taxon>Anthemideae</taxon>
        <taxon>Artemisiinae</taxon>
        <taxon>Artemisia</taxon>
    </lineage>
</organism>
<gene>
    <name evidence="2" type="ORF">CTI12_AA131480</name>
</gene>
<feature type="region of interest" description="Disordered" evidence="1">
    <location>
        <begin position="97"/>
        <end position="120"/>
    </location>
</feature>
<comment type="caution">
    <text evidence="2">The sequence shown here is derived from an EMBL/GenBank/DDBJ whole genome shotgun (WGS) entry which is preliminary data.</text>
</comment>
<evidence type="ECO:0000313" key="3">
    <source>
        <dbReference type="Proteomes" id="UP000245207"/>
    </source>
</evidence>
<reference evidence="2 3" key="1">
    <citation type="journal article" date="2018" name="Mol. Plant">
        <title>The genome of Artemisia annua provides insight into the evolution of Asteraceae family and artemisinin biosynthesis.</title>
        <authorList>
            <person name="Shen Q."/>
            <person name="Zhang L."/>
            <person name="Liao Z."/>
            <person name="Wang S."/>
            <person name="Yan T."/>
            <person name="Shi P."/>
            <person name="Liu M."/>
            <person name="Fu X."/>
            <person name="Pan Q."/>
            <person name="Wang Y."/>
            <person name="Lv Z."/>
            <person name="Lu X."/>
            <person name="Zhang F."/>
            <person name="Jiang W."/>
            <person name="Ma Y."/>
            <person name="Chen M."/>
            <person name="Hao X."/>
            <person name="Li L."/>
            <person name="Tang Y."/>
            <person name="Lv G."/>
            <person name="Zhou Y."/>
            <person name="Sun X."/>
            <person name="Brodelius P.E."/>
            <person name="Rose J.K.C."/>
            <person name="Tang K."/>
        </authorList>
    </citation>
    <scope>NUCLEOTIDE SEQUENCE [LARGE SCALE GENOMIC DNA]</scope>
    <source>
        <strain evidence="3">cv. Huhao1</strain>
        <tissue evidence="2">Leaf</tissue>
    </source>
</reference>
<name>A0A2U1PNJ6_ARTAN</name>
<feature type="compositionally biased region" description="Low complexity" evidence="1">
    <location>
        <begin position="97"/>
        <end position="109"/>
    </location>
</feature>